<dbReference type="InParanoid" id="A0A165CXG3"/>
<feature type="region of interest" description="Disordered" evidence="1">
    <location>
        <begin position="54"/>
        <end position="86"/>
    </location>
</feature>
<keyword evidence="2" id="KW-0472">Membrane</keyword>
<proteinExistence type="predicted"/>
<keyword evidence="2" id="KW-0812">Transmembrane</keyword>
<gene>
    <name evidence="4" type="ORF">CALCODRAFT_124029</name>
</gene>
<dbReference type="InterPro" id="IPR045338">
    <property type="entry name" value="DUF6535"/>
</dbReference>
<accession>A0A165CXG3</accession>
<keyword evidence="5" id="KW-1185">Reference proteome</keyword>
<sequence length="690" mass="77132">MATTPGYAPSNAGEKVYSTVQAQITRLTEQAAPHTSRPPSILESHLNTNLVQPINDPETVPSVSSNENGAAADRPVPITRTPSMSRSDFDKNIEKVSDATARIWRYYRQQTDIWDSALLENCDKTLDVFLLFTTLFSAVVAPFLLASIPMLQPDLQRATLNALLQISAQLPANENAATADVTYPPEDAWLASSWPLAINVLWSIALVISLVSAVFAMLVKRWIVAYKENLTATSADNIHDIYSKSLALRTWGVSLIVTSLPLWIHIAVTLFLIGLMPFTWHVSTALGAIVTTTVLVSLVLYGAVSILPSIFHSCPYGSPLSEIANVCNQSHLVKHLSKRLDVLRHRLGSLLLARWQSWKQGMVLPAPVQAITRYESRRGHSRIPILQNMKKKGSAMSKSLNVPEDDSFVLQGFVRNLVSQGWPIQEDMLISLVGWKVDLPTWKAMESQLSIRARPAIASRLAATMRSRTDPSELHNNLATLAAMSSILGRTGFSMDDEHRDVLYSWVFEAEPCSLPTASSLLVCAFLLFSEGAALTQFSKIKWRHKKLVFITWERMLTALKNPESFTSCLLGFCLVFEFFQRYGLHVFLPVDELATFLQGAEDLPSEWLAAFLATLKDFPFGRRLYLNDTGEELNRRFMWIEDPGPMVVEVFEKSRSRSHLQEEDLTVFRSLLAYTGDIGYVSIRDRNFG</sequence>
<feature type="transmembrane region" description="Helical" evidence="2">
    <location>
        <begin position="196"/>
        <end position="219"/>
    </location>
</feature>
<evidence type="ECO:0000256" key="1">
    <source>
        <dbReference type="SAM" id="MobiDB-lite"/>
    </source>
</evidence>
<evidence type="ECO:0000259" key="3">
    <source>
        <dbReference type="Pfam" id="PF20153"/>
    </source>
</evidence>
<organism evidence="4 5">
    <name type="scientific">Calocera cornea HHB12733</name>
    <dbReference type="NCBI Taxonomy" id="1353952"/>
    <lineage>
        <taxon>Eukaryota</taxon>
        <taxon>Fungi</taxon>
        <taxon>Dikarya</taxon>
        <taxon>Basidiomycota</taxon>
        <taxon>Agaricomycotina</taxon>
        <taxon>Dacrymycetes</taxon>
        <taxon>Dacrymycetales</taxon>
        <taxon>Dacrymycetaceae</taxon>
        <taxon>Calocera</taxon>
    </lineage>
</organism>
<feature type="transmembrane region" description="Helical" evidence="2">
    <location>
        <begin position="251"/>
        <end position="273"/>
    </location>
</feature>
<evidence type="ECO:0000256" key="2">
    <source>
        <dbReference type="SAM" id="Phobius"/>
    </source>
</evidence>
<evidence type="ECO:0000313" key="4">
    <source>
        <dbReference type="EMBL" id="KZT51607.1"/>
    </source>
</evidence>
<feature type="transmembrane region" description="Helical" evidence="2">
    <location>
        <begin position="128"/>
        <end position="151"/>
    </location>
</feature>
<dbReference type="Proteomes" id="UP000076842">
    <property type="component" value="Unassembled WGS sequence"/>
</dbReference>
<dbReference type="OrthoDB" id="3219854at2759"/>
<protein>
    <recommendedName>
        <fullName evidence="3">DUF6535 domain-containing protein</fullName>
    </recommendedName>
</protein>
<evidence type="ECO:0000313" key="5">
    <source>
        <dbReference type="Proteomes" id="UP000076842"/>
    </source>
</evidence>
<feature type="transmembrane region" description="Helical" evidence="2">
    <location>
        <begin position="285"/>
        <end position="307"/>
    </location>
</feature>
<dbReference type="Pfam" id="PF20153">
    <property type="entry name" value="DUF6535"/>
    <property type="match status" value="1"/>
</dbReference>
<keyword evidence="2" id="KW-1133">Transmembrane helix</keyword>
<dbReference type="EMBL" id="KV424099">
    <property type="protein sequence ID" value="KZT51607.1"/>
    <property type="molecule type" value="Genomic_DNA"/>
</dbReference>
<name>A0A165CXG3_9BASI</name>
<reference evidence="4 5" key="1">
    <citation type="journal article" date="2016" name="Mol. Biol. Evol.">
        <title>Comparative Genomics of Early-Diverging Mushroom-Forming Fungi Provides Insights into the Origins of Lignocellulose Decay Capabilities.</title>
        <authorList>
            <person name="Nagy L.G."/>
            <person name="Riley R."/>
            <person name="Tritt A."/>
            <person name="Adam C."/>
            <person name="Daum C."/>
            <person name="Floudas D."/>
            <person name="Sun H."/>
            <person name="Yadav J.S."/>
            <person name="Pangilinan J."/>
            <person name="Larsson K.H."/>
            <person name="Matsuura K."/>
            <person name="Barry K."/>
            <person name="Labutti K."/>
            <person name="Kuo R."/>
            <person name="Ohm R.A."/>
            <person name="Bhattacharya S.S."/>
            <person name="Shirouzu T."/>
            <person name="Yoshinaga Y."/>
            <person name="Martin F.M."/>
            <person name="Grigoriev I.V."/>
            <person name="Hibbett D.S."/>
        </authorList>
    </citation>
    <scope>NUCLEOTIDE SEQUENCE [LARGE SCALE GENOMIC DNA]</scope>
    <source>
        <strain evidence="4 5">HHB12733</strain>
    </source>
</reference>
<dbReference type="AlphaFoldDB" id="A0A165CXG3"/>
<feature type="domain" description="DUF6535" evidence="3">
    <location>
        <begin position="104"/>
        <end position="281"/>
    </location>
</feature>